<gene>
    <name evidence="1" type="ORF">NT6N_09880</name>
</gene>
<accession>A0AAT9FIV4</accession>
<organism evidence="1">
    <name type="scientific">Oceaniferula spumae</name>
    <dbReference type="NCBI Taxonomy" id="2979115"/>
    <lineage>
        <taxon>Bacteria</taxon>
        <taxon>Pseudomonadati</taxon>
        <taxon>Verrucomicrobiota</taxon>
        <taxon>Verrucomicrobiia</taxon>
        <taxon>Verrucomicrobiales</taxon>
        <taxon>Verrucomicrobiaceae</taxon>
        <taxon>Oceaniferula</taxon>
    </lineage>
</organism>
<dbReference type="KEGG" id="osu:NT6N_09880"/>
<evidence type="ECO:0000313" key="1">
    <source>
        <dbReference type="EMBL" id="BDS05948.1"/>
    </source>
</evidence>
<proteinExistence type="predicted"/>
<protein>
    <submittedName>
        <fullName evidence="1">Uncharacterized protein</fullName>
    </submittedName>
</protein>
<reference evidence="1" key="1">
    <citation type="submission" date="2024-07" db="EMBL/GenBank/DDBJ databases">
        <title>Complete genome sequence of Verrucomicrobiaceae bacterium NT6N.</title>
        <authorList>
            <person name="Huang C."/>
            <person name="Takami H."/>
            <person name="Hamasaki K."/>
        </authorList>
    </citation>
    <scope>NUCLEOTIDE SEQUENCE</scope>
    <source>
        <strain evidence="1">NT6N</strain>
    </source>
</reference>
<dbReference type="EMBL" id="AP026866">
    <property type="protein sequence ID" value="BDS05948.1"/>
    <property type="molecule type" value="Genomic_DNA"/>
</dbReference>
<dbReference type="AlphaFoldDB" id="A0AAT9FIV4"/>
<sequence>MDGVRRAASEYYSVTGLKCKHQPVCFADTFHGKNAHLNILITRTSLIALTGHVRWIDRTQGILETFRDCGLDTSGRRRDSE</sequence>
<name>A0AAT9FIV4_9BACT</name>